<dbReference type="AlphaFoldDB" id="A0A2K1J7K0"/>
<dbReference type="EnsemblPlants" id="Pp3c16_7350V3.1">
    <property type="protein sequence ID" value="Pp3c16_7350V3.1"/>
    <property type="gene ID" value="Pp3c16_7350"/>
</dbReference>
<accession>A0A2K1J7K0</accession>
<dbReference type="EMBL" id="ABEU02000016">
    <property type="protein sequence ID" value="PNR37499.1"/>
    <property type="molecule type" value="Genomic_DNA"/>
</dbReference>
<dbReference type="GeneID" id="112293945"/>
<feature type="transmembrane region" description="Helical" evidence="2">
    <location>
        <begin position="225"/>
        <end position="244"/>
    </location>
</feature>
<keyword evidence="1" id="KW-0175">Coiled coil</keyword>
<dbReference type="OrthoDB" id="1937632at2759"/>
<keyword evidence="2" id="KW-1133">Transmembrane helix</keyword>
<reference evidence="3 5" key="2">
    <citation type="journal article" date="2018" name="Plant J.">
        <title>The Physcomitrella patens chromosome-scale assembly reveals moss genome structure and evolution.</title>
        <authorList>
            <person name="Lang D."/>
            <person name="Ullrich K.K."/>
            <person name="Murat F."/>
            <person name="Fuchs J."/>
            <person name="Jenkins J."/>
            <person name="Haas F.B."/>
            <person name="Piednoel M."/>
            <person name="Gundlach H."/>
            <person name="Van Bel M."/>
            <person name="Meyberg R."/>
            <person name="Vives C."/>
            <person name="Morata J."/>
            <person name="Symeonidi A."/>
            <person name="Hiss M."/>
            <person name="Muchero W."/>
            <person name="Kamisugi Y."/>
            <person name="Saleh O."/>
            <person name="Blanc G."/>
            <person name="Decker E.L."/>
            <person name="van Gessel N."/>
            <person name="Grimwood J."/>
            <person name="Hayes R.D."/>
            <person name="Graham S.W."/>
            <person name="Gunter L.E."/>
            <person name="McDaniel S.F."/>
            <person name="Hoernstein S.N.W."/>
            <person name="Larsson A."/>
            <person name="Li F.W."/>
            <person name="Perroud P.F."/>
            <person name="Phillips J."/>
            <person name="Ranjan P."/>
            <person name="Rokshar D.S."/>
            <person name="Rothfels C.J."/>
            <person name="Schneider L."/>
            <person name="Shu S."/>
            <person name="Stevenson D.W."/>
            <person name="Thummler F."/>
            <person name="Tillich M."/>
            <person name="Villarreal Aguilar J.C."/>
            <person name="Widiez T."/>
            <person name="Wong G.K."/>
            <person name="Wymore A."/>
            <person name="Zhang Y."/>
            <person name="Zimmer A.D."/>
            <person name="Quatrano R.S."/>
            <person name="Mayer K.F.X."/>
            <person name="Goodstein D."/>
            <person name="Casacuberta J.M."/>
            <person name="Vandepoele K."/>
            <person name="Reski R."/>
            <person name="Cuming A.C."/>
            <person name="Tuskan G.A."/>
            <person name="Maumus F."/>
            <person name="Salse J."/>
            <person name="Schmutz J."/>
            <person name="Rensing S.A."/>
        </authorList>
    </citation>
    <scope>NUCLEOTIDE SEQUENCE [LARGE SCALE GENOMIC DNA]</scope>
    <source>
        <strain evidence="4 5">cv. Gransden 2004</strain>
    </source>
</reference>
<feature type="transmembrane region" description="Helical" evidence="2">
    <location>
        <begin position="24"/>
        <end position="42"/>
    </location>
</feature>
<keyword evidence="2" id="KW-0812">Transmembrane</keyword>
<dbReference type="Proteomes" id="UP000006727">
    <property type="component" value="Chromosome 16"/>
</dbReference>
<keyword evidence="5" id="KW-1185">Reference proteome</keyword>
<evidence type="ECO:0000256" key="2">
    <source>
        <dbReference type="SAM" id="Phobius"/>
    </source>
</evidence>
<dbReference type="EnsemblPlants" id="Pp3c16_7350V3.2">
    <property type="protein sequence ID" value="Pp3c16_7350V3.2"/>
    <property type="gene ID" value="Pp3c16_7350"/>
</dbReference>
<evidence type="ECO:0000313" key="4">
    <source>
        <dbReference type="EnsemblPlants" id="Pp3c16_7350V3.1"/>
    </source>
</evidence>
<reference evidence="3 5" key="1">
    <citation type="journal article" date="2008" name="Science">
        <title>The Physcomitrella genome reveals evolutionary insights into the conquest of land by plants.</title>
        <authorList>
            <person name="Rensing S."/>
            <person name="Lang D."/>
            <person name="Zimmer A."/>
            <person name="Terry A."/>
            <person name="Salamov A."/>
            <person name="Shapiro H."/>
            <person name="Nishiyama T."/>
            <person name="Perroud P.-F."/>
            <person name="Lindquist E."/>
            <person name="Kamisugi Y."/>
            <person name="Tanahashi T."/>
            <person name="Sakakibara K."/>
            <person name="Fujita T."/>
            <person name="Oishi K."/>
            <person name="Shin-I T."/>
            <person name="Kuroki Y."/>
            <person name="Toyoda A."/>
            <person name="Suzuki Y."/>
            <person name="Hashimoto A."/>
            <person name="Yamaguchi K."/>
            <person name="Sugano A."/>
            <person name="Kohara Y."/>
            <person name="Fujiyama A."/>
            <person name="Anterola A."/>
            <person name="Aoki S."/>
            <person name="Ashton N."/>
            <person name="Barbazuk W.B."/>
            <person name="Barker E."/>
            <person name="Bennetzen J."/>
            <person name="Bezanilla M."/>
            <person name="Blankenship R."/>
            <person name="Cho S.H."/>
            <person name="Dutcher S."/>
            <person name="Estelle M."/>
            <person name="Fawcett J.A."/>
            <person name="Gundlach H."/>
            <person name="Hanada K."/>
            <person name="Heyl A."/>
            <person name="Hicks K.A."/>
            <person name="Hugh J."/>
            <person name="Lohr M."/>
            <person name="Mayer K."/>
            <person name="Melkozernov A."/>
            <person name="Murata T."/>
            <person name="Nelson D."/>
            <person name="Pils B."/>
            <person name="Prigge M."/>
            <person name="Reiss B."/>
            <person name="Renner T."/>
            <person name="Rombauts S."/>
            <person name="Rushton P."/>
            <person name="Sanderfoot A."/>
            <person name="Schween G."/>
            <person name="Shiu S.-H."/>
            <person name="Stueber K."/>
            <person name="Theodoulou F.L."/>
            <person name="Tu H."/>
            <person name="Van de Peer Y."/>
            <person name="Verrier P.J."/>
            <person name="Waters E."/>
            <person name="Wood A."/>
            <person name="Yang L."/>
            <person name="Cove D."/>
            <person name="Cuming A."/>
            <person name="Hasebe M."/>
            <person name="Lucas S."/>
            <person name="Mishler D.B."/>
            <person name="Reski R."/>
            <person name="Grigoriev I."/>
            <person name="Quatrano R.S."/>
            <person name="Boore J.L."/>
        </authorList>
    </citation>
    <scope>NUCLEOTIDE SEQUENCE [LARGE SCALE GENOMIC DNA]</scope>
    <source>
        <strain evidence="4 5">cv. Gransden 2004</strain>
    </source>
</reference>
<proteinExistence type="predicted"/>
<feature type="transmembrane region" description="Helical" evidence="2">
    <location>
        <begin position="256"/>
        <end position="276"/>
    </location>
</feature>
<feature type="coiled-coil region" evidence="1">
    <location>
        <begin position="101"/>
        <end position="145"/>
    </location>
</feature>
<dbReference type="PaxDb" id="3218-PP1S194_36V6.1"/>
<protein>
    <submittedName>
        <fullName evidence="3 4">Uncharacterized protein</fullName>
    </submittedName>
</protein>
<evidence type="ECO:0000313" key="3">
    <source>
        <dbReference type="EMBL" id="PNR37499.1"/>
    </source>
</evidence>
<gene>
    <name evidence="4" type="primary">LOC112293945</name>
    <name evidence="3" type="ORF">PHYPA_020608</name>
</gene>
<reference evidence="4" key="3">
    <citation type="submission" date="2020-12" db="UniProtKB">
        <authorList>
            <consortium name="EnsemblPlants"/>
        </authorList>
    </citation>
    <scope>IDENTIFICATION</scope>
</reference>
<organism evidence="3">
    <name type="scientific">Physcomitrium patens</name>
    <name type="common">Spreading-leaved earth moss</name>
    <name type="synonym">Physcomitrella patens</name>
    <dbReference type="NCBI Taxonomy" id="3218"/>
    <lineage>
        <taxon>Eukaryota</taxon>
        <taxon>Viridiplantae</taxon>
        <taxon>Streptophyta</taxon>
        <taxon>Embryophyta</taxon>
        <taxon>Bryophyta</taxon>
        <taxon>Bryophytina</taxon>
        <taxon>Bryopsida</taxon>
        <taxon>Funariidae</taxon>
        <taxon>Funariales</taxon>
        <taxon>Funariaceae</taxon>
        <taxon>Physcomitrium</taxon>
    </lineage>
</organism>
<dbReference type="KEGG" id="ppp:112293945"/>
<evidence type="ECO:0000256" key="1">
    <source>
        <dbReference type="SAM" id="Coils"/>
    </source>
</evidence>
<dbReference type="Gramene" id="Pp3c16_7350V3.2">
    <property type="protein sequence ID" value="Pp3c16_7350V3.2"/>
    <property type="gene ID" value="Pp3c16_7350"/>
</dbReference>
<dbReference type="PANTHER" id="PTHR36073:SF1">
    <property type="entry name" value="OS01G0962100 PROTEIN"/>
    <property type="match status" value="1"/>
</dbReference>
<dbReference type="RefSeq" id="XP_024399733.1">
    <property type="nucleotide sequence ID" value="XM_024543965.2"/>
</dbReference>
<dbReference type="PANTHER" id="PTHR36073">
    <property type="match status" value="1"/>
</dbReference>
<evidence type="ECO:0000313" key="5">
    <source>
        <dbReference type="Proteomes" id="UP000006727"/>
    </source>
</evidence>
<dbReference type="STRING" id="3218.A0A2K1J7K0"/>
<keyword evidence="2" id="KW-0472">Membrane</keyword>
<sequence length="347" mass="39299">MILLLASFCVNLLSTVTRPWRRLFWLALHLYISVWSVVLNRVSEAFSRSVEIVTAYRREKELVVQLYSMRREYEVVKLRNSELQTKLDAFTRDRRRIMETLDLVTAEKKKAVETVKFLKNKVQDLETSNQQLTEIEEMLRRGLEETLSKLKVASNRNSEVFFNGLGADFQSIQAKDIASKTLLDKDTYKEKESYCDLQPLRTRPPNSTQIGQADLEIPHVIESEYGAAFTSTMFSALLSTLVAMVAGEAKDPCQPLVIALFSVVGMSLISVVRFFTKLQSQRGFLAVALLSLNWFVVGTLAHPAMPHVGHMGFNFFLAIGGRLLKLTGFENITRVVKSADHTAVIEL</sequence>
<dbReference type="Gramene" id="Pp3c16_7350V3.1">
    <property type="protein sequence ID" value="Pp3c16_7350V3.1"/>
    <property type="gene ID" value="Pp3c16_7350"/>
</dbReference>
<feature type="transmembrane region" description="Helical" evidence="2">
    <location>
        <begin position="283"/>
        <end position="301"/>
    </location>
</feature>
<name>A0A2K1J7K0_PHYPA</name>